<comment type="caution">
    <text evidence="5">The sequence shown here is derived from an EMBL/GenBank/DDBJ whole genome shotgun (WGS) entry which is preliminary data.</text>
</comment>
<dbReference type="PROSITE" id="PS51219">
    <property type="entry name" value="DPCK"/>
    <property type="match status" value="1"/>
</dbReference>
<evidence type="ECO:0000256" key="3">
    <source>
        <dbReference type="HAMAP-Rule" id="MF_00376"/>
    </source>
</evidence>
<dbReference type="GO" id="GO:0004140">
    <property type="term" value="F:dephospho-CoA kinase activity"/>
    <property type="evidence" value="ECO:0007669"/>
    <property type="project" value="UniProtKB-EC"/>
</dbReference>
<keyword evidence="3 5" id="KW-0418">Kinase</keyword>
<keyword evidence="2 3" id="KW-0067">ATP-binding</keyword>
<dbReference type="EC" id="2.7.1.24" evidence="3 4"/>
<dbReference type="InterPro" id="IPR001977">
    <property type="entry name" value="Depp_CoAkinase"/>
</dbReference>
<proteinExistence type="inferred from homology"/>
<protein>
    <recommendedName>
        <fullName evidence="3 4">Dephospho-CoA kinase</fullName>
        <ecNumber evidence="3 4">2.7.1.24</ecNumber>
    </recommendedName>
    <alternativeName>
        <fullName evidence="3">Dephosphocoenzyme A kinase</fullName>
    </alternativeName>
</protein>
<dbReference type="CDD" id="cd02022">
    <property type="entry name" value="DPCK"/>
    <property type="match status" value="1"/>
</dbReference>
<evidence type="ECO:0000256" key="4">
    <source>
        <dbReference type="NCBIfam" id="TIGR00152"/>
    </source>
</evidence>
<dbReference type="EMBL" id="JBHUMQ010000001">
    <property type="protein sequence ID" value="MFD2692177.1"/>
    <property type="molecule type" value="Genomic_DNA"/>
</dbReference>
<dbReference type="Pfam" id="PF01121">
    <property type="entry name" value="CoaE"/>
    <property type="match status" value="1"/>
</dbReference>
<dbReference type="NCBIfam" id="TIGR00152">
    <property type="entry name" value="dephospho-CoA kinase"/>
    <property type="match status" value="1"/>
</dbReference>
<comment type="catalytic activity">
    <reaction evidence="3">
        <text>3'-dephospho-CoA + ATP = ADP + CoA + H(+)</text>
        <dbReference type="Rhea" id="RHEA:18245"/>
        <dbReference type="ChEBI" id="CHEBI:15378"/>
        <dbReference type="ChEBI" id="CHEBI:30616"/>
        <dbReference type="ChEBI" id="CHEBI:57287"/>
        <dbReference type="ChEBI" id="CHEBI:57328"/>
        <dbReference type="ChEBI" id="CHEBI:456216"/>
        <dbReference type="EC" id="2.7.1.24"/>
    </reaction>
</comment>
<dbReference type="Proteomes" id="UP001597399">
    <property type="component" value="Unassembled WGS sequence"/>
</dbReference>
<keyword evidence="3 5" id="KW-0808">Transferase</keyword>
<dbReference type="HAMAP" id="MF_00376">
    <property type="entry name" value="Dephospho_CoA_kinase"/>
    <property type="match status" value="1"/>
</dbReference>
<evidence type="ECO:0000256" key="2">
    <source>
        <dbReference type="ARBA" id="ARBA00022840"/>
    </source>
</evidence>
<feature type="binding site" evidence="3">
    <location>
        <begin position="11"/>
        <end position="16"/>
    </location>
    <ligand>
        <name>ATP</name>
        <dbReference type="ChEBI" id="CHEBI:30616"/>
    </ligand>
</feature>
<evidence type="ECO:0000313" key="6">
    <source>
        <dbReference type="Proteomes" id="UP001597399"/>
    </source>
</evidence>
<dbReference type="PANTHER" id="PTHR10695:SF46">
    <property type="entry name" value="BIFUNCTIONAL COENZYME A SYNTHASE-RELATED"/>
    <property type="match status" value="1"/>
</dbReference>
<dbReference type="PANTHER" id="PTHR10695">
    <property type="entry name" value="DEPHOSPHO-COA KINASE-RELATED"/>
    <property type="match status" value="1"/>
</dbReference>
<sequence length="201" mass="22704">MKKIGLTGGIASGKSTISHWLVQHGYPVIDADKISREIVAPGEPALAKIAEQFGKTMILPTGELDRKKLGALVFQDTRKRRQLDELLHPIIRYRMNEALNQLEEQGVQAAFLDIPLLYENGLETWVDQTLVVAVSEENQLRRLMTRNKLTEDQARARIASQIPLLDKVKRADAVIDNNGSIEESEAQLRCFLSRWSFLNQT</sequence>
<dbReference type="InterPro" id="IPR027417">
    <property type="entry name" value="P-loop_NTPase"/>
</dbReference>
<comment type="pathway">
    <text evidence="3">Cofactor biosynthesis; coenzyme A biosynthesis; CoA from (R)-pantothenate: step 5/5.</text>
</comment>
<comment type="function">
    <text evidence="3">Catalyzes the phosphorylation of the 3'-hydroxyl group of dephosphocoenzyme A to form coenzyme A.</text>
</comment>
<keyword evidence="1 3" id="KW-0547">Nucleotide-binding</keyword>
<keyword evidence="3" id="KW-0963">Cytoplasm</keyword>
<dbReference type="Gene3D" id="3.40.50.300">
    <property type="entry name" value="P-loop containing nucleotide triphosphate hydrolases"/>
    <property type="match status" value="1"/>
</dbReference>
<keyword evidence="6" id="KW-1185">Reference proteome</keyword>
<name>A0ABW5RZ38_9BACL</name>
<evidence type="ECO:0000313" key="5">
    <source>
        <dbReference type="EMBL" id="MFD2692177.1"/>
    </source>
</evidence>
<reference evidence="6" key="1">
    <citation type="journal article" date="2019" name="Int. J. Syst. Evol. Microbiol.">
        <title>The Global Catalogue of Microorganisms (GCM) 10K type strain sequencing project: providing services to taxonomists for standard genome sequencing and annotation.</title>
        <authorList>
            <consortium name="The Broad Institute Genomics Platform"/>
            <consortium name="The Broad Institute Genome Sequencing Center for Infectious Disease"/>
            <person name="Wu L."/>
            <person name="Ma J."/>
        </authorList>
    </citation>
    <scope>NUCLEOTIDE SEQUENCE [LARGE SCALE GENOMIC DNA]</scope>
    <source>
        <strain evidence="6">TISTR 2466</strain>
    </source>
</reference>
<keyword evidence="3" id="KW-0173">Coenzyme A biosynthesis</keyword>
<accession>A0ABW5RZ38</accession>
<organism evidence="5 6">
    <name type="scientific">Sporolactobacillus shoreicorticis</name>
    <dbReference type="NCBI Taxonomy" id="1923877"/>
    <lineage>
        <taxon>Bacteria</taxon>
        <taxon>Bacillati</taxon>
        <taxon>Bacillota</taxon>
        <taxon>Bacilli</taxon>
        <taxon>Bacillales</taxon>
        <taxon>Sporolactobacillaceae</taxon>
        <taxon>Sporolactobacillus</taxon>
    </lineage>
</organism>
<dbReference type="SUPFAM" id="SSF52540">
    <property type="entry name" value="P-loop containing nucleoside triphosphate hydrolases"/>
    <property type="match status" value="1"/>
</dbReference>
<comment type="subcellular location">
    <subcellularLocation>
        <location evidence="3">Cytoplasm</location>
    </subcellularLocation>
</comment>
<evidence type="ECO:0000256" key="1">
    <source>
        <dbReference type="ARBA" id="ARBA00022741"/>
    </source>
</evidence>
<dbReference type="RefSeq" id="WP_253058814.1">
    <property type="nucleotide sequence ID" value="NZ_JAMXWM010000003.1"/>
</dbReference>
<comment type="similarity">
    <text evidence="3">Belongs to the CoaE family.</text>
</comment>
<gene>
    <name evidence="3 5" type="primary">coaE</name>
    <name evidence="5" type="ORF">ACFSUE_00750</name>
</gene>